<dbReference type="EC" id="2.7.4.3" evidence="7"/>
<feature type="region of interest" description="NMPbind" evidence="7">
    <location>
        <begin position="38"/>
        <end position="61"/>
    </location>
</feature>
<reference evidence="8 9" key="1">
    <citation type="submission" date="2022-05" db="EMBL/GenBank/DDBJ databases">
        <authorList>
            <consortium name="Genoscope - CEA"/>
            <person name="William W."/>
        </authorList>
    </citation>
    <scope>NUCLEOTIDE SEQUENCE [LARGE SCALE GENOMIC DNA]</scope>
</reference>
<sequence length="173" mass="19933">MACGNRTRPNILVTGTPCTGKSVLANEIAERTGLNHINVGDLAKQNNLFEGWDEQYNCHVLDEDRVVDELEDQMCEGGNVVDYHGCDFFPERWFDIVFVLRTNNTILYKRLEQRGYSGKKLTDNVECEIMQTILEEARESYKTEIVHELQSDTTEELENNLDQIVAWIQKWSG</sequence>
<evidence type="ECO:0000256" key="7">
    <source>
        <dbReference type="HAMAP-Rule" id="MF_03173"/>
    </source>
</evidence>
<proteinExistence type="inferred from homology"/>
<comment type="catalytic activity">
    <reaction evidence="7">
        <text>AMP + ATP = 2 ADP</text>
        <dbReference type="Rhea" id="RHEA:12973"/>
        <dbReference type="ChEBI" id="CHEBI:30616"/>
        <dbReference type="ChEBI" id="CHEBI:456215"/>
        <dbReference type="ChEBI" id="CHEBI:456216"/>
        <dbReference type="EC" id="2.7.4.3"/>
    </reaction>
</comment>
<evidence type="ECO:0000313" key="9">
    <source>
        <dbReference type="Proteomes" id="UP001159405"/>
    </source>
</evidence>
<dbReference type="HAMAP" id="MF_00039">
    <property type="entry name" value="Adenylate_kinase_AK6"/>
    <property type="match status" value="1"/>
</dbReference>
<comment type="subcellular location">
    <subcellularLocation>
        <location evidence="7">Cytoplasm</location>
    </subcellularLocation>
    <subcellularLocation>
        <location evidence="7">Nucleus</location>
    </subcellularLocation>
</comment>
<comment type="caution">
    <text evidence="7">Lacks conserved residue(s) required for the propagation of feature annotation.</text>
</comment>
<keyword evidence="7" id="KW-0539">Nucleus</keyword>
<dbReference type="Proteomes" id="UP001159405">
    <property type="component" value="Unassembled WGS sequence"/>
</dbReference>
<feature type="binding site" evidence="7">
    <location>
        <position position="114"/>
    </location>
    <ligand>
        <name>ATP</name>
        <dbReference type="ChEBI" id="CHEBI:30616"/>
    </ligand>
</feature>
<dbReference type="EMBL" id="CALNXK010000103">
    <property type="protein sequence ID" value="CAH3156093.1"/>
    <property type="molecule type" value="Genomic_DNA"/>
</dbReference>
<feature type="binding site" evidence="7">
    <location>
        <position position="21"/>
    </location>
    <ligand>
        <name>ATP</name>
        <dbReference type="ChEBI" id="CHEBI:30616"/>
    </ligand>
</feature>
<comment type="subunit">
    <text evidence="7">Monomer and homodimer. Interacts with small ribosomal subunit protein uS11. Not a structural component of 43S pre-ribosomes, but transiently interacts with them by binding to uS11.</text>
</comment>
<keyword evidence="5 7" id="KW-0418">Kinase</keyword>
<keyword evidence="3 7" id="KW-0808">Transferase</keyword>
<dbReference type="PANTHER" id="PTHR12595:SF0">
    <property type="entry name" value="ADENYLATE KINASE ISOENZYME 6"/>
    <property type="match status" value="1"/>
</dbReference>
<comment type="function">
    <text evidence="7">Broad-specificity nucleoside monophosphate (NMP) kinase that catalyzes the reversible transfer of the terminal phosphate group between nucleoside triphosphates and monophosphates. Has also ATPase activity. Involved in the late cytoplasmic maturation steps of the 40S ribosomal particles, specifically 18S rRNA maturation. While NMP activity is not required for ribosome maturation, ATPase activity is. Associates transiently with small ribosomal subunit protein uS11. ATP hydrolysis breaks the interaction with uS11. May temporarily remove uS11 from the ribosome to enable a conformational change of the ribosomal RNA that is needed for the final maturation step of the small ribosomal subunit. Its NMP activity may have a role in nuclear energy homeostasis.</text>
</comment>
<protein>
    <recommendedName>
        <fullName evidence="7">Adenylate kinase isoenzyme 6 homolog</fullName>
        <shortName evidence="7">AK6</shortName>
        <ecNumber evidence="7">2.7.4.3</ecNumber>
    </recommendedName>
    <alternativeName>
        <fullName evidence="7">Dual activity adenylate kinase/ATPase</fullName>
        <shortName evidence="7">AK/ATPase</shortName>
    </alternativeName>
</protein>
<dbReference type="InterPro" id="IPR020618">
    <property type="entry name" value="Adenyl_kinase_AK6"/>
</dbReference>
<feature type="region of interest" description="LID" evidence="7">
    <location>
        <begin position="113"/>
        <end position="123"/>
    </location>
</feature>
<evidence type="ECO:0000256" key="2">
    <source>
        <dbReference type="ARBA" id="ARBA00022552"/>
    </source>
</evidence>
<keyword evidence="2 7" id="KW-0698">rRNA processing</keyword>
<dbReference type="InterPro" id="IPR027417">
    <property type="entry name" value="P-loop_NTPase"/>
</dbReference>
<evidence type="ECO:0000256" key="1">
    <source>
        <dbReference type="ARBA" id="ARBA00022517"/>
    </source>
</evidence>
<keyword evidence="6 7" id="KW-0067">ATP-binding</keyword>
<comment type="caution">
    <text evidence="8">The sequence shown here is derived from an EMBL/GenBank/DDBJ whole genome shotgun (WGS) entry which is preliminary data.</text>
</comment>
<keyword evidence="1 7" id="KW-0690">Ribosome biogenesis</keyword>
<gene>
    <name evidence="8" type="ORF">PLOB_00001666</name>
</gene>
<dbReference type="Pfam" id="PF13238">
    <property type="entry name" value="AAA_18"/>
    <property type="match status" value="1"/>
</dbReference>
<accession>A0ABN8Q7D8</accession>
<evidence type="ECO:0000256" key="4">
    <source>
        <dbReference type="ARBA" id="ARBA00022741"/>
    </source>
</evidence>
<keyword evidence="9" id="KW-1185">Reference proteome</keyword>
<feature type="binding site" evidence="7">
    <location>
        <position position="22"/>
    </location>
    <ligand>
        <name>ATP</name>
        <dbReference type="ChEBI" id="CHEBI:30616"/>
    </ligand>
</feature>
<dbReference type="Gene3D" id="3.40.50.300">
    <property type="entry name" value="P-loop containing nucleotide triphosphate hydrolases"/>
    <property type="match status" value="1"/>
</dbReference>
<evidence type="ECO:0000256" key="6">
    <source>
        <dbReference type="ARBA" id="ARBA00022840"/>
    </source>
</evidence>
<keyword evidence="7" id="KW-0963">Cytoplasm</keyword>
<comment type="catalytic activity">
    <reaction evidence="7">
        <text>ATP + H2O = ADP + phosphate + H(+)</text>
        <dbReference type="Rhea" id="RHEA:13065"/>
        <dbReference type="ChEBI" id="CHEBI:15377"/>
        <dbReference type="ChEBI" id="CHEBI:15378"/>
        <dbReference type="ChEBI" id="CHEBI:30616"/>
        <dbReference type="ChEBI" id="CHEBI:43474"/>
        <dbReference type="ChEBI" id="CHEBI:456216"/>
    </reaction>
</comment>
<name>A0ABN8Q7D8_9CNID</name>
<dbReference type="PANTHER" id="PTHR12595">
    <property type="entry name" value="POS9-ACTIVATING FACTOR FAP7-RELATED"/>
    <property type="match status" value="1"/>
</dbReference>
<dbReference type="SUPFAM" id="SSF52540">
    <property type="entry name" value="P-loop containing nucleoside triphosphate hydrolases"/>
    <property type="match status" value="1"/>
</dbReference>
<evidence type="ECO:0000313" key="8">
    <source>
        <dbReference type="EMBL" id="CAH3156093.1"/>
    </source>
</evidence>
<comment type="similarity">
    <text evidence="7">Belongs to the adenylate kinase family. AK6 subfamily.</text>
</comment>
<evidence type="ECO:0000256" key="5">
    <source>
        <dbReference type="ARBA" id="ARBA00022777"/>
    </source>
</evidence>
<feature type="binding site" evidence="7">
    <location>
        <position position="20"/>
    </location>
    <ligand>
        <name>ATP</name>
        <dbReference type="ChEBI" id="CHEBI:30616"/>
    </ligand>
</feature>
<feature type="binding site" evidence="7">
    <location>
        <position position="23"/>
    </location>
    <ligand>
        <name>ATP</name>
        <dbReference type="ChEBI" id="CHEBI:30616"/>
    </ligand>
</feature>
<organism evidence="8 9">
    <name type="scientific">Porites lobata</name>
    <dbReference type="NCBI Taxonomy" id="104759"/>
    <lineage>
        <taxon>Eukaryota</taxon>
        <taxon>Metazoa</taxon>
        <taxon>Cnidaria</taxon>
        <taxon>Anthozoa</taxon>
        <taxon>Hexacorallia</taxon>
        <taxon>Scleractinia</taxon>
        <taxon>Fungiina</taxon>
        <taxon>Poritidae</taxon>
        <taxon>Porites</taxon>
    </lineage>
</organism>
<keyword evidence="4 7" id="KW-0547">Nucleotide-binding</keyword>
<evidence type="ECO:0000256" key="3">
    <source>
        <dbReference type="ARBA" id="ARBA00022679"/>
    </source>
</evidence>